<evidence type="ECO:0000256" key="1">
    <source>
        <dbReference type="SAM" id="SignalP"/>
    </source>
</evidence>
<accession>A0ABW5KVB5</accession>
<gene>
    <name evidence="2" type="ORF">ACFSQP_08735</name>
</gene>
<dbReference type="EMBL" id="JBHULS010000003">
    <property type="protein sequence ID" value="MFD2551900.1"/>
    <property type="molecule type" value="Genomic_DNA"/>
</dbReference>
<sequence>MKHELHTIRKTMNKSLYTFLVALLLTASAFLPQQASAQAPDKMSYQAVVRDDSSALITNSPIGLQLSILQGSATGTAVYTETQTPVTNENGLLTIEIGTGTVVSGDFTTIDWSAGTFFIKTETDPTGGSNYTITGTSQLLSVPYALYAKSSGNTAIPEGSNPNDILIWSGTEWSLLPAGEEGSILKIVDGAPNWVEEPAGTVQFGFDDVFNNLEIDFNQLLSDRARFRIRIGYDYTLDPNVTSIRLLISTVSNPIPSNSEALEINLQDLNNYSYGVEALSTNLVVDTTYYYRLIINGEFVDGNVYPFRTPPVALGESFQGGILAYTYQPNEDGYVEGAVHGFVVAEAALTDAAPWGCEGTNLPGMVTGGFANTTAAQNSAIINGCEEANIAARVVDNLSINGYNDWLLPSKDLINNGIRNSAVLSQLSGIVDGYYWSCTPHVDNTAQSAWATHINNGSNIQADKSNLYYIIPVREF</sequence>
<name>A0ABW5KVB5_9FLAO</name>
<reference evidence="3" key="1">
    <citation type="journal article" date="2019" name="Int. J. Syst. Evol. Microbiol.">
        <title>The Global Catalogue of Microorganisms (GCM) 10K type strain sequencing project: providing services to taxonomists for standard genome sequencing and annotation.</title>
        <authorList>
            <consortium name="The Broad Institute Genomics Platform"/>
            <consortium name="The Broad Institute Genome Sequencing Center for Infectious Disease"/>
            <person name="Wu L."/>
            <person name="Ma J."/>
        </authorList>
    </citation>
    <scope>NUCLEOTIDE SEQUENCE [LARGE SCALE GENOMIC DNA]</scope>
    <source>
        <strain evidence="3">KCTC 42587</strain>
    </source>
</reference>
<protein>
    <recommendedName>
        <fullName evidence="4">DUF1566 domain-containing protein</fullName>
    </recommendedName>
</protein>
<keyword evidence="1" id="KW-0732">Signal</keyword>
<organism evidence="2 3">
    <name type="scientific">Bizionia sediminis</name>
    <dbReference type="NCBI Taxonomy" id="1737064"/>
    <lineage>
        <taxon>Bacteria</taxon>
        <taxon>Pseudomonadati</taxon>
        <taxon>Bacteroidota</taxon>
        <taxon>Flavobacteriia</taxon>
        <taxon>Flavobacteriales</taxon>
        <taxon>Flavobacteriaceae</taxon>
        <taxon>Bizionia</taxon>
    </lineage>
</organism>
<evidence type="ECO:0000313" key="3">
    <source>
        <dbReference type="Proteomes" id="UP001597472"/>
    </source>
</evidence>
<dbReference type="Proteomes" id="UP001597472">
    <property type="component" value="Unassembled WGS sequence"/>
</dbReference>
<feature type="chain" id="PRO_5047030792" description="DUF1566 domain-containing protein" evidence="1">
    <location>
        <begin position="38"/>
        <end position="476"/>
    </location>
</feature>
<evidence type="ECO:0008006" key="4">
    <source>
        <dbReference type="Google" id="ProtNLM"/>
    </source>
</evidence>
<proteinExistence type="predicted"/>
<evidence type="ECO:0000313" key="2">
    <source>
        <dbReference type="EMBL" id="MFD2551900.1"/>
    </source>
</evidence>
<feature type="signal peptide" evidence="1">
    <location>
        <begin position="1"/>
        <end position="37"/>
    </location>
</feature>
<keyword evidence="3" id="KW-1185">Reference proteome</keyword>
<comment type="caution">
    <text evidence="2">The sequence shown here is derived from an EMBL/GenBank/DDBJ whole genome shotgun (WGS) entry which is preliminary data.</text>
</comment>
<dbReference type="RefSeq" id="WP_376893502.1">
    <property type="nucleotide sequence ID" value="NZ_JBHULS010000003.1"/>
</dbReference>